<evidence type="ECO:0000256" key="1">
    <source>
        <dbReference type="ARBA" id="ARBA00022801"/>
    </source>
</evidence>
<dbReference type="Proteomes" id="UP000260983">
    <property type="component" value="Unassembled WGS sequence"/>
</dbReference>
<name>A0A3E5B9U0_9BACE</name>
<dbReference type="Pfam" id="PF01156">
    <property type="entry name" value="IU_nuc_hydro"/>
    <property type="match status" value="1"/>
</dbReference>
<dbReference type="Gene3D" id="3.90.245.10">
    <property type="entry name" value="Ribonucleoside hydrolase-like"/>
    <property type="match status" value="1"/>
</dbReference>
<proteinExistence type="predicted"/>
<evidence type="ECO:0000259" key="3">
    <source>
        <dbReference type="Pfam" id="PF01156"/>
    </source>
</evidence>
<dbReference type="PANTHER" id="PTHR12304:SF4">
    <property type="entry name" value="URIDINE NUCLEOSIDASE"/>
    <property type="match status" value="1"/>
</dbReference>
<dbReference type="InterPro" id="IPR036452">
    <property type="entry name" value="Ribo_hydro-like"/>
</dbReference>
<dbReference type="GO" id="GO:0006152">
    <property type="term" value="P:purine nucleoside catabolic process"/>
    <property type="evidence" value="ECO:0007669"/>
    <property type="project" value="TreeGrafter"/>
</dbReference>
<keyword evidence="2" id="KW-0326">Glycosidase</keyword>
<accession>A0A3E5B9U0</accession>
<reference evidence="4 5" key="1">
    <citation type="submission" date="2018-08" db="EMBL/GenBank/DDBJ databases">
        <title>A genome reference for cultivated species of the human gut microbiota.</title>
        <authorList>
            <person name="Zou Y."/>
            <person name="Xue W."/>
            <person name="Luo G."/>
        </authorList>
    </citation>
    <scope>NUCLEOTIDE SEQUENCE [LARGE SCALE GENOMIC DNA]</scope>
    <source>
        <strain evidence="4 5">OM05-15BH</strain>
    </source>
</reference>
<gene>
    <name evidence="4" type="ORF">DXB65_14240</name>
</gene>
<dbReference type="InterPro" id="IPR023186">
    <property type="entry name" value="IUNH"/>
</dbReference>
<dbReference type="GO" id="GO:0005829">
    <property type="term" value="C:cytosol"/>
    <property type="evidence" value="ECO:0007669"/>
    <property type="project" value="TreeGrafter"/>
</dbReference>
<dbReference type="PANTHER" id="PTHR12304">
    <property type="entry name" value="INOSINE-URIDINE PREFERRING NUCLEOSIDE HYDROLASE"/>
    <property type="match status" value="1"/>
</dbReference>
<dbReference type="GO" id="GO:0008477">
    <property type="term" value="F:purine nucleosidase activity"/>
    <property type="evidence" value="ECO:0007669"/>
    <property type="project" value="TreeGrafter"/>
</dbReference>
<evidence type="ECO:0000313" key="5">
    <source>
        <dbReference type="Proteomes" id="UP000260983"/>
    </source>
</evidence>
<dbReference type="AlphaFoldDB" id="A0A3E5B9U0"/>
<evidence type="ECO:0000256" key="2">
    <source>
        <dbReference type="ARBA" id="ARBA00023295"/>
    </source>
</evidence>
<organism evidence="4 5">
    <name type="scientific">Bacteroides oleiciplenus</name>
    <dbReference type="NCBI Taxonomy" id="626931"/>
    <lineage>
        <taxon>Bacteria</taxon>
        <taxon>Pseudomonadati</taxon>
        <taxon>Bacteroidota</taxon>
        <taxon>Bacteroidia</taxon>
        <taxon>Bacteroidales</taxon>
        <taxon>Bacteroidaceae</taxon>
        <taxon>Bacteroides</taxon>
    </lineage>
</organism>
<sequence length="323" mass="35972">MLKNTIVTLGLFIGNILLCVAQELPYTVPEEKQVRVIISMDAANEVDDAYAIVHALLTPQFVVKGIVAAHFRDRVPQSMEKSYDEVVRVVEKCGLLNKVILLKGASKPLADEKTPILSEGAELIVREALSEDPRPLYVLCGGPLTDIASAYLKNPEIASRITVVWSGGGAYPDNANEYNLSNDVNSVNVIFGSPMNVWQIPSNVYSMVRVGTAEIALKVRPCGSIGDYLYESLIKFNEARKNMKGWPRGEDWTLGDSPGISLIINPNQHTDYYEMMPAPKISSDLKYERAEGNRYIRVYKRVDGRVVLEDFFAKLQLAYGRKQ</sequence>
<dbReference type="InterPro" id="IPR001910">
    <property type="entry name" value="Inosine/uridine_hydrolase_dom"/>
</dbReference>
<evidence type="ECO:0000313" key="4">
    <source>
        <dbReference type="EMBL" id="RGN34348.1"/>
    </source>
</evidence>
<feature type="domain" description="Inosine/uridine-preferring nucleoside hydrolase" evidence="3">
    <location>
        <begin position="36"/>
        <end position="267"/>
    </location>
</feature>
<dbReference type="EMBL" id="QSUL01000009">
    <property type="protein sequence ID" value="RGN34348.1"/>
    <property type="molecule type" value="Genomic_DNA"/>
</dbReference>
<keyword evidence="1 4" id="KW-0378">Hydrolase</keyword>
<comment type="caution">
    <text evidence="4">The sequence shown here is derived from an EMBL/GenBank/DDBJ whole genome shotgun (WGS) entry which is preliminary data.</text>
</comment>
<dbReference type="SUPFAM" id="SSF53590">
    <property type="entry name" value="Nucleoside hydrolase"/>
    <property type="match status" value="1"/>
</dbReference>
<protein>
    <submittedName>
        <fullName evidence="4">Nucleoside hydrolase</fullName>
    </submittedName>
</protein>